<evidence type="ECO:0000313" key="10">
    <source>
        <dbReference type="Proteomes" id="UP000198916"/>
    </source>
</evidence>
<feature type="domain" description="Histidine kinase" evidence="8">
    <location>
        <begin position="83"/>
        <end position="298"/>
    </location>
</feature>
<keyword evidence="7" id="KW-0812">Transmembrane</keyword>
<dbReference type="SMART" id="SM00388">
    <property type="entry name" value="HisKA"/>
    <property type="match status" value="1"/>
</dbReference>
<evidence type="ECO:0000256" key="3">
    <source>
        <dbReference type="ARBA" id="ARBA00022553"/>
    </source>
</evidence>
<keyword evidence="10" id="KW-1185">Reference proteome</keyword>
<evidence type="ECO:0000313" key="9">
    <source>
        <dbReference type="EMBL" id="SEL59425.1"/>
    </source>
</evidence>
<evidence type="ECO:0000256" key="2">
    <source>
        <dbReference type="ARBA" id="ARBA00012438"/>
    </source>
</evidence>
<dbReference type="EMBL" id="FNZR01000007">
    <property type="protein sequence ID" value="SEL59425.1"/>
    <property type="molecule type" value="Genomic_DNA"/>
</dbReference>
<evidence type="ECO:0000256" key="6">
    <source>
        <dbReference type="ARBA" id="ARBA00023012"/>
    </source>
</evidence>
<protein>
    <recommendedName>
        <fullName evidence="2">histidine kinase</fullName>
        <ecNumber evidence="2">2.7.13.3</ecNumber>
    </recommendedName>
</protein>
<dbReference type="Gene3D" id="3.30.565.10">
    <property type="entry name" value="Histidine kinase-like ATPase, C-terminal domain"/>
    <property type="match status" value="1"/>
</dbReference>
<dbReference type="CDD" id="cd00082">
    <property type="entry name" value="HisKA"/>
    <property type="match status" value="1"/>
</dbReference>
<comment type="catalytic activity">
    <reaction evidence="1">
        <text>ATP + protein L-histidine = ADP + protein N-phospho-L-histidine.</text>
        <dbReference type="EC" id="2.7.13.3"/>
    </reaction>
</comment>
<dbReference type="PROSITE" id="PS50109">
    <property type="entry name" value="HIS_KIN"/>
    <property type="match status" value="1"/>
</dbReference>
<dbReference type="InterPro" id="IPR003661">
    <property type="entry name" value="HisK_dim/P_dom"/>
</dbReference>
<evidence type="ECO:0000259" key="8">
    <source>
        <dbReference type="PROSITE" id="PS50109"/>
    </source>
</evidence>
<dbReference type="InterPro" id="IPR004358">
    <property type="entry name" value="Sig_transdc_His_kin-like_C"/>
</dbReference>
<dbReference type="InterPro" id="IPR003594">
    <property type="entry name" value="HATPase_dom"/>
</dbReference>
<keyword evidence="6" id="KW-0902">Two-component regulatory system</keyword>
<dbReference type="Pfam" id="PF02518">
    <property type="entry name" value="HATPase_c"/>
    <property type="match status" value="1"/>
</dbReference>
<dbReference type="GO" id="GO:0000155">
    <property type="term" value="F:phosphorelay sensor kinase activity"/>
    <property type="evidence" value="ECO:0007669"/>
    <property type="project" value="InterPro"/>
</dbReference>
<sequence>MFAFQEFAMRKPLVLFYFLVFYATAQLIWWGVLLIEAQPSRKIMIIGEGIFFMLIFVVGALKLKKAFVREHKIQQQQQNFLLAVTHELKSPLAAIKLAIQTIVKRDLSKEQRDQFLSNSLKDIERLDDLVGNVLIATKLEDLRYNFPKEQIDLTELVKSVAGRLQIHSCTTQVIKTELQSNIRIEGDRFAITNVVTNLIENAVKYSPPCAHVFVKLAKDDDQVIFSVADHGIGIADNEKRLIFNKFYRVGNEDTRKTKGTGLGLYIVKTVLERHRAQIKVKDNTPSGSIFEVIFSNHYATN</sequence>
<proteinExistence type="predicted"/>
<evidence type="ECO:0000256" key="7">
    <source>
        <dbReference type="SAM" id="Phobius"/>
    </source>
</evidence>
<dbReference type="STRING" id="332977.SAMN05421740_107107"/>
<dbReference type="FunFam" id="3.30.565.10:FF:000006">
    <property type="entry name" value="Sensor histidine kinase WalK"/>
    <property type="match status" value="1"/>
</dbReference>
<dbReference type="PANTHER" id="PTHR45453">
    <property type="entry name" value="PHOSPHATE REGULON SENSOR PROTEIN PHOR"/>
    <property type="match status" value="1"/>
</dbReference>
<evidence type="ECO:0000256" key="4">
    <source>
        <dbReference type="ARBA" id="ARBA00022679"/>
    </source>
</evidence>
<dbReference type="SMART" id="SM00387">
    <property type="entry name" value="HATPase_c"/>
    <property type="match status" value="1"/>
</dbReference>
<feature type="transmembrane region" description="Helical" evidence="7">
    <location>
        <begin position="43"/>
        <end position="63"/>
    </location>
</feature>
<keyword evidence="4" id="KW-0808">Transferase</keyword>
<dbReference type="InterPro" id="IPR005467">
    <property type="entry name" value="His_kinase_dom"/>
</dbReference>
<dbReference type="PANTHER" id="PTHR45453:SF1">
    <property type="entry name" value="PHOSPHATE REGULON SENSOR PROTEIN PHOR"/>
    <property type="match status" value="1"/>
</dbReference>
<gene>
    <name evidence="9" type="ORF">SAMN05421740_107107</name>
</gene>
<dbReference type="Pfam" id="PF00512">
    <property type="entry name" value="HisKA"/>
    <property type="match status" value="1"/>
</dbReference>
<name>A0A1H7RH36_9SPHI</name>
<reference evidence="10" key="1">
    <citation type="submission" date="2016-10" db="EMBL/GenBank/DDBJ databases">
        <authorList>
            <person name="Varghese N."/>
            <person name="Submissions S."/>
        </authorList>
    </citation>
    <scope>NUCLEOTIDE SEQUENCE [LARGE SCALE GENOMIC DNA]</scope>
    <source>
        <strain evidence="10">Jip14</strain>
    </source>
</reference>
<evidence type="ECO:0000256" key="1">
    <source>
        <dbReference type="ARBA" id="ARBA00000085"/>
    </source>
</evidence>
<dbReference type="Proteomes" id="UP000198916">
    <property type="component" value="Unassembled WGS sequence"/>
</dbReference>
<dbReference type="AlphaFoldDB" id="A0A1H7RH36"/>
<keyword evidence="7" id="KW-0472">Membrane</keyword>
<dbReference type="InterPro" id="IPR050351">
    <property type="entry name" value="BphY/WalK/GraS-like"/>
</dbReference>
<dbReference type="GO" id="GO:0016036">
    <property type="term" value="P:cellular response to phosphate starvation"/>
    <property type="evidence" value="ECO:0007669"/>
    <property type="project" value="TreeGrafter"/>
</dbReference>
<accession>A0A1H7RH36</accession>
<dbReference type="GO" id="GO:0005886">
    <property type="term" value="C:plasma membrane"/>
    <property type="evidence" value="ECO:0007669"/>
    <property type="project" value="TreeGrafter"/>
</dbReference>
<dbReference type="InterPro" id="IPR036097">
    <property type="entry name" value="HisK_dim/P_sf"/>
</dbReference>
<dbReference type="PRINTS" id="PR00344">
    <property type="entry name" value="BCTRLSENSOR"/>
</dbReference>
<dbReference type="EC" id="2.7.13.3" evidence="2"/>
<organism evidence="9 10">
    <name type="scientific">Parapedobacter koreensis</name>
    <dbReference type="NCBI Taxonomy" id="332977"/>
    <lineage>
        <taxon>Bacteria</taxon>
        <taxon>Pseudomonadati</taxon>
        <taxon>Bacteroidota</taxon>
        <taxon>Sphingobacteriia</taxon>
        <taxon>Sphingobacteriales</taxon>
        <taxon>Sphingobacteriaceae</taxon>
        <taxon>Parapedobacter</taxon>
    </lineage>
</organism>
<dbReference type="SUPFAM" id="SSF47384">
    <property type="entry name" value="Homodimeric domain of signal transducing histidine kinase"/>
    <property type="match status" value="1"/>
</dbReference>
<keyword evidence="5 9" id="KW-0418">Kinase</keyword>
<evidence type="ECO:0000256" key="5">
    <source>
        <dbReference type="ARBA" id="ARBA00022777"/>
    </source>
</evidence>
<dbReference type="SUPFAM" id="SSF55874">
    <property type="entry name" value="ATPase domain of HSP90 chaperone/DNA topoisomerase II/histidine kinase"/>
    <property type="match status" value="1"/>
</dbReference>
<keyword evidence="7" id="KW-1133">Transmembrane helix</keyword>
<dbReference type="Gene3D" id="1.10.287.130">
    <property type="match status" value="1"/>
</dbReference>
<keyword evidence="3" id="KW-0597">Phosphoprotein</keyword>
<dbReference type="GO" id="GO:0004721">
    <property type="term" value="F:phosphoprotein phosphatase activity"/>
    <property type="evidence" value="ECO:0007669"/>
    <property type="project" value="TreeGrafter"/>
</dbReference>
<dbReference type="InterPro" id="IPR036890">
    <property type="entry name" value="HATPase_C_sf"/>
</dbReference>
<feature type="transmembrane region" description="Helical" evidence="7">
    <location>
        <begin position="12"/>
        <end position="31"/>
    </location>
</feature>